<dbReference type="InterPro" id="IPR016039">
    <property type="entry name" value="Thiolase-like"/>
</dbReference>
<dbReference type="GO" id="GO:0006633">
    <property type="term" value="P:fatty acid biosynthetic process"/>
    <property type="evidence" value="ECO:0007669"/>
    <property type="project" value="InterPro"/>
</dbReference>
<dbReference type="Gene3D" id="3.40.47.10">
    <property type="match status" value="1"/>
</dbReference>
<evidence type="ECO:0008006" key="7">
    <source>
        <dbReference type="Google" id="ProtNLM"/>
    </source>
</evidence>
<evidence type="ECO:0000256" key="1">
    <source>
        <dbReference type="ARBA" id="ARBA00022679"/>
    </source>
</evidence>
<dbReference type="PANTHER" id="PTHR34069">
    <property type="entry name" value="3-OXOACYL-[ACYL-CARRIER-PROTEIN] SYNTHASE 3"/>
    <property type="match status" value="1"/>
</dbReference>
<keyword evidence="1" id="KW-0808">Transferase</keyword>
<gene>
    <name evidence="5" type="ORF">AJ81_09725</name>
</gene>
<evidence type="ECO:0000259" key="3">
    <source>
        <dbReference type="Pfam" id="PF08541"/>
    </source>
</evidence>
<evidence type="ECO:0000256" key="2">
    <source>
        <dbReference type="ARBA" id="ARBA00023315"/>
    </source>
</evidence>
<dbReference type="PATRIC" id="fig|1123384.7.peg.1957"/>
<dbReference type="GO" id="GO:0004315">
    <property type="term" value="F:3-oxoacyl-[acyl-carrier-protein] synthase activity"/>
    <property type="evidence" value="ECO:0007669"/>
    <property type="project" value="InterPro"/>
</dbReference>
<dbReference type="EMBL" id="CP007141">
    <property type="protein sequence ID" value="AJC74412.1"/>
    <property type="molecule type" value="Genomic_DNA"/>
</dbReference>
<keyword evidence="6" id="KW-1185">Reference proteome</keyword>
<dbReference type="OrthoDB" id="9786707at2"/>
<organism evidence="5 6">
    <name type="scientific">Pseudothermotoga hypogea DSM 11164 = NBRC 106472</name>
    <dbReference type="NCBI Taxonomy" id="1123384"/>
    <lineage>
        <taxon>Bacteria</taxon>
        <taxon>Thermotogati</taxon>
        <taxon>Thermotogota</taxon>
        <taxon>Thermotogae</taxon>
        <taxon>Thermotogales</taxon>
        <taxon>Thermotogaceae</taxon>
        <taxon>Pseudothermotoga</taxon>
    </lineage>
</organism>
<dbReference type="Pfam" id="PF08541">
    <property type="entry name" value="ACP_syn_III_C"/>
    <property type="match status" value="1"/>
</dbReference>
<feature type="domain" description="Beta-ketoacyl-[acyl-carrier-protein] synthase III N-terminal" evidence="4">
    <location>
        <begin position="109"/>
        <end position="187"/>
    </location>
</feature>
<dbReference type="NCBIfam" id="NF005308">
    <property type="entry name" value="PRK06840.1"/>
    <property type="match status" value="1"/>
</dbReference>
<proteinExistence type="predicted"/>
<dbReference type="PaxDb" id="1123384-AJ81_09725"/>
<dbReference type="SUPFAM" id="SSF53901">
    <property type="entry name" value="Thiolase-like"/>
    <property type="match status" value="1"/>
</dbReference>
<dbReference type="STRING" id="1123384.AJ81_09725"/>
<evidence type="ECO:0000259" key="4">
    <source>
        <dbReference type="Pfam" id="PF08545"/>
    </source>
</evidence>
<dbReference type="Proteomes" id="UP000077469">
    <property type="component" value="Chromosome"/>
</dbReference>
<evidence type="ECO:0000313" key="6">
    <source>
        <dbReference type="Proteomes" id="UP000077469"/>
    </source>
</evidence>
<sequence length="343" mass="38043">MQDHVGIAGIGTYLPKRYMTAKELASLTGIDEAVIVEKFGVKGKYVPGEEDTTSHMGVMAAREAIKNAGVDPSEIDVVIWNGAQHKDYPCWLACTKVAHEINATRAWAFDMEAMCGSMIVGLQVARSLMLSEKNVNTVLLVSGYRNVDLVNHKYKPTSFMFDIGASGAALVLKKNHGANVVLGVSSIVDGSFAEDCIVPVGGTKRWPIKTEDLNEYYFHLVDPEAFKEKLNRVTLNNFYFVIDDALRKSGLSRKDISYLAILHFKRSAHLEVLTQLGLREDQSFYLEDYGHMGQNDQVFSLQEGLKLGRIKDGDVVVLVGAGVGWTWNAAVVRWGRIREPISW</sequence>
<dbReference type="InterPro" id="IPR013751">
    <property type="entry name" value="ACP_syn_III_N"/>
</dbReference>
<dbReference type="KEGG" id="phy:AJ81_09725"/>
<protein>
    <recommendedName>
        <fullName evidence="7">3-oxoacyl-ACP synthase</fullName>
    </recommendedName>
</protein>
<dbReference type="GO" id="GO:0044550">
    <property type="term" value="P:secondary metabolite biosynthetic process"/>
    <property type="evidence" value="ECO:0007669"/>
    <property type="project" value="TreeGrafter"/>
</dbReference>
<accession>A0A0X1KT93</accession>
<keyword evidence="2" id="KW-0012">Acyltransferase</keyword>
<feature type="domain" description="Beta-ketoacyl-[acyl-carrier-protein] synthase III C-terminal" evidence="3">
    <location>
        <begin position="246"/>
        <end position="334"/>
    </location>
</feature>
<dbReference type="Pfam" id="PF08545">
    <property type="entry name" value="ACP_syn_III"/>
    <property type="match status" value="1"/>
</dbReference>
<dbReference type="InterPro" id="IPR013747">
    <property type="entry name" value="ACP_syn_III_C"/>
</dbReference>
<name>A0A0X1KT93_9THEM</name>
<evidence type="ECO:0000313" key="5">
    <source>
        <dbReference type="EMBL" id="AJC74412.1"/>
    </source>
</evidence>
<dbReference type="RefSeq" id="WP_031502523.1">
    <property type="nucleotide sequence ID" value="NC_022795.1"/>
</dbReference>
<dbReference type="PANTHER" id="PTHR34069:SF2">
    <property type="entry name" value="BETA-KETOACYL-[ACYL-CARRIER-PROTEIN] SYNTHASE III"/>
    <property type="match status" value="1"/>
</dbReference>
<dbReference type="AlphaFoldDB" id="A0A0X1KT93"/>
<reference evidence="5 6" key="1">
    <citation type="submission" date="2014-01" db="EMBL/GenBank/DDBJ databases">
        <title>Genome sequencing of Thermotog hypogea.</title>
        <authorList>
            <person name="Zhang X."/>
            <person name="Alvare G."/>
            <person name="Fristensky B."/>
            <person name="Chen L."/>
            <person name="Suen T."/>
            <person name="Chen Q."/>
            <person name="Ma K."/>
        </authorList>
    </citation>
    <scope>NUCLEOTIDE SEQUENCE [LARGE SCALE GENOMIC DNA]</scope>
    <source>
        <strain evidence="5 6">DSM 11164</strain>
    </source>
</reference>